<dbReference type="Proteomes" id="UP001175228">
    <property type="component" value="Unassembled WGS sequence"/>
</dbReference>
<dbReference type="EMBL" id="JAUEPU010000041">
    <property type="protein sequence ID" value="KAK0488109.1"/>
    <property type="molecule type" value="Genomic_DNA"/>
</dbReference>
<organism evidence="1 2">
    <name type="scientific">Armillaria luteobubalina</name>
    <dbReference type="NCBI Taxonomy" id="153913"/>
    <lineage>
        <taxon>Eukaryota</taxon>
        <taxon>Fungi</taxon>
        <taxon>Dikarya</taxon>
        <taxon>Basidiomycota</taxon>
        <taxon>Agaricomycotina</taxon>
        <taxon>Agaricomycetes</taxon>
        <taxon>Agaricomycetidae</taxon>
        <taxon>Agaricales</taxon>
        <taxon>Marasmiineae</taxon>
        <taxon>Physalacriaceae</taxon>
        <taxon>Armillaria</taxon>
    </lineage>
</organism>
<accession>A0AA39PQ13</accession>
<keyword evidence="2" id="KW-1185">Reference proteome</keyword>
<proteinExistence type="predicted"/>
<evidence type="ECO:0000313" key="1">
    <source>
        <dbReference type="EMBL" id="KAK0488109.1"/>
    </source>
</evidence>
<name>A0AA39PQ13_9AGAR</name>
<dbReference type="AlphaFoldDB" id="A0AA39PQ13"/>
<reference evidence="1" key="1">
    <citation type="submission" date="2023-06" db="EMBL/GenBank/DDBJ databases">
        <authorList>
            <consortium name="Lawrence Berkeley National Laboratory"/>
            <person name="Ahrendt S."/>
            <person name="Sahu N."/>
            <person name="Indic B."/>
            <person name="Wong-Bajracharya J."/>
            <person name="Merenyi Z."/>
            <person name="Ke H.-M."/>
            <person name="Monk M."/>
            <person name="Kocsube S."/>
            <person name="Drula E."/>
            <person name="Lipzen A."/>
            <person name="Balint B."/>
            <person name="Henrissat B."/>
            <person name="Andreopoulos B."/>
            <person name="Martin F.M."/>
            <person name="Harder C.B."/>
            <person name="Rigling D."/>
            <person name="Ford K.L."/>
            <person name="Foster G.D."/>
            <person name="Pangilinan J."/>
            <person name="Papanicolaou A."/>
            <person name="Barry K."/>
            <person name="LaButti K."/>
            <person name="Viragh M."/>
            <person name="Koriabine M."/>
            <person name="Yan M."/>
            <person name="Riley R."/>
            <person name="Champramary S."/>
            <person name="Plett K.L."/>
            <person name="Tsai I.J."/>
            <person name="Slot J."/>
            <person name="Sipos G."/>
            <person name="Plett J."/>
            <person name="Nagy L.G."/>
            <person name="Grigoriev I.V."/>
        </authorList>
    </citation>
    <scope>NUCLEOTIDE SEQUENCE</scope>
    <source>
        <strain evidence="1">HWK02</strain>
    </source>
</reference>
<evidence type="ECO:0000313" key="2">
    <source>
        <dbReference type="Proteomes" id="UP001175228"/>
    </source>
</evidence>
<sequence length="153" mass="17410">MVCRITKIRTTLNHLRSGLQFWRRLSSCTAKLVEQLLRPTPLRRRLNRVIIGLTILRLKILFGGRGAVLGLRLQNYINTTVSTYHLIIVQALTHFTIPPPASHTSLFLFNTEVYSIRLPLATSDKLTVTGRGVVVSSIIYWYLLGVRVEVDIK</sequence>
<gene>
    <name evidence="1" type="ORF">EDD18DRAFT_1423657</name>
</gene>
<protein>
    <submittedName>
        <fullName evidence="1">Uncharacterized protein</fullName>
    </submittedName>
</protein>
<comment type="caution">
    <text evidence="1">The sequence shown here is derived from an EMBL/GenBank/DDBJ whole genome shotgun (WGS) entry which is preliminary data.</text>
</comment>